<evidence type="ECO:0000313" key="3">
    <source>
        <dbReference type="Proteomes" id="UP000637423"/>
    </source>
</evidence>
<protein>
    <submittedName>
        <fullName evidence="2">Uncharacterized protein</fullName>
    </submittedName>
</protein>
<accession>A0A916UTL4</accession>
<proteinExistence type="predicted"/>
<gene>
    <name evidence="2" type="ORF">GCM10011396_38840</name>
</gene>
<evidence type="ECO:0000313" key="2">
    <source>
        <dbReference type="EMBL" id="GGC87855.1"/>
    </source>
</evidence>
<dbReference type="AlphaFoldDB" id="A0A916UTL4"/>
<feature type="signal peptide" evidence="1">
    <location>
        <begin position="1"/>
        <end position="29"/>
    </location>
</feature>
<feature type="chain" id="PRO_5037686802" evidence="1">
    <location>
        <begin position="30"/>
        <end position="168"/>
    </location>
</feature>
<reference evidence="2" key="2">
    <citation type="submission" date="2020-09" db="EMBL/GenBank/DDBJ databases">
        <authorList>
            <person name="Sun Q."/>
            <person name="Zhou Y."/>
        </authorList>
    </citation>
    <scope>NUCLEOTIDE SEQUENCE</scope>
    <source>
        <strain evidence="2">CGMCC 1.10998</strain>
    </source>
</reference>
<sequence>MKHLRRLPHLILACSLASIAGFAASSAWAQTLDTSFSCSDIRKEDGDGERVNYADQGKIKLDGDKIKAFQWESSLFRSTHGFDCSIDENDGAQAEVTDKGWRITLKNAMAARAARGYDTERGNVCSIRLERNGDELQIKPTCAVLCGSRNNFTALTVNTKTGSCHYDE</sequence>
<dbReference type="EMBL" id="BMED01000004">
    <property type="protein sequence ID" value="GGC87855.1"/>
    <property type="molecule type" value="Genomic_DNA"/>
</dbReference>
<evidence type="ECO:0000256" key="1">
    <source>
        <dbReference type="SAM" id="SignalP"/>
    </source>
</evidence>
<reference evidence="2" key="1">
    <citation type="journal article" date="2014" name="Int. J. Syst. Evol. Microbiol.">
        <title>Complete genome sequence of Corynebacterium casei LMG S-19264T (=DSM 44701T), isolated from a smear-ripened cheese.</title>
        <authorList>
            <consortium name="US DOE Joint Genome Institute (JGI-PGF)"/>
            <person name="Walter F."/>
            <person name="Albersmeier A."/>
            <person name="Kalinowski J."/>
            <person name="Ruckert C."/>
        </authorList>
    </citation>
    <scope>NUCLEOTIDE SEQUENCE</scope>
    <source>
        <strain evidence="2">CGMCC 1.10998</strain>
    </source>
</reference>
<dbReference type="Proteomes" id="UP000637423">
    <property type="component" value="Unassembled WGS sequence"/>
</dbReference>
<name>A0A916UTL4_9BURK</name>
<keyword evidence="1" id="KW-0732">Signal</keyword>
<organism evidence="2 3">
    <name type="scientific">Undibacterium terreum</name>
    <dbReference type="NCBI Taxonomy" id="1224302"/>
    <lineage>
        <taxon>Bacteria</taxon>
        <taxon>Pseudomonadati</taxon>
        <taxon>Pseudomonadota</taxon>
        <taxon>Betaproteobacteria</taxon>
        <taxon>Burkholderiales</taxon>
        <taxon>Oxalobacteraceae</taxon>
        <taxon>Undibacterium</taxon>
    </lineage>
</organism>
<dbReference type="RefSeq" id="WP_229751237.1">
    <property type="nucleotide sequence ID" value="NZ_BMED01000004.1"/>
</dbReference>
<comment type="caution">
    <text evidence="2">The sequence shown here is derived from an EMBL/GenBank/DDBJ whole genome shotgun (WGS) entry which is preliminary data.</text>
</comment>
<keyword evidence="3" id="KW-1185">Reference proteome</keyword>